<sequence length="430" mass="50063">MTAPFFILLKKRHVVPLMHSFKSEESEELQLLVATGDKQEYRKRVEEYKEVGRYFRLTKGKVFETTYEDQERGLKKQTIEVRVALQVKGHSLTWYFWTAGEYMDQYPQEFRDKLYNAAALAHQEVVNGCDMYYRGSNAVHIKLMHHLEDESNHNHNHYRLRDNKPYTPDDFNQHMQALKKSSIHLEFFNEGEIEKLCEKFMTYYLDWTKKEEVEKSKEEEYFSHPSQQLNVIDVLELGLFGGMQEPCRLKPDELKMDFDQAREGIQSIVSEDAEDELQRSLRIADLIKKVQAEYDEILEHRKAYGSRGLHSAIASSRQVEGSQNAVVKANMGMDDAKDRKEHVKIPTWAKKAIDDYHKGMDGLIEQAVKRLPGIQERKIVLMALEALTKLEEQPESIDAAIEVIKKLSGIDLLDVSAFVSTSEVRYKTLF</sequence>
<keyword evidence="2" id="KW-1185">Reference proteome</keyword>
<name>A0ABY4Y9F0_9GAMM</name>
<dbReference type="EMBL" id="CP071527">
    <property type="protein sequence ID" value="USQ14259.1"/>
    <property type="molecule type" value="Genomic_DNA"/>
</dbReference>
<proteinExistence type="predicted"/>
<gene>
    <name evidence="1" type="ORF">J2N86_02690</name>
</gene>
<reference evidence="1" key="1">
    <citation type="submission" date="2021-03" db="EMBL/GenBank/DDBJ databases">
        <title>Legionella lytica PCM 2298.</title>
        <authorList>
            <person name="Koper P."/>
        </authorList>
    </citation>
    <scope>NUCLEOTIDE SEQUENCE</scope>
    <source>
        <strain evidence="1">PCM 2298</strain>
    </source>
</reference>
<accession>A0ABY4Y9F0</accession>
<evidence type="ECO:0000313" key="1">
    <source>
        <dbReference type="EMBL" id="USQ14259.1"/>
    </source>
</evidence>
<dbReference type="RefSeq" id="WP_252580810.1">
    <property type="nucleotide sequence ID" value="NZ_CP071527.1"/>
</dbReference>
<protein>
    <recommendedName>
        <fullName evidence="3">Dot/Icm T4SS effector</fullName>
    </recommendedName>
</protein>
<evidence type="ECO:0008006" key="3">
    <source>
        <dbReference type="Google" id="ProtNLM"/>
    </source>
</evidence>
<evidence type="ECO:0000313" key="2">
    <source>
        <dbReference type="Proteomes" id="UP001057474"/>
    </source>
</evidence>
<organism evidence="1 2">
    <name type="scientific">Legionella lytica</name>
    <dbReference type="NCBI Taxonomy" id="96232"/>
    <lineage>
        <taxon>Bacteria</taxon>
        <taxon>Pseudomonadati</taxon>
        <taxon>Pseudomonadota</taxon>
        <taxon>Gammaproteobacteria</taxon>
        <taxon>Legionellales</taxon>
        <taxon>Legionellaceae</taxon>
        <taxon>Legionella</taxon>
    </lineage>
</organism>
<dbReference type="Proteomes" id="UP001057474">
    <property type="component" value="Chromosome"/>
</dbReference>